<dbReference type="Proteomes" id="UP000785625">
    <property type="component" value="Unassembled WGS sequence"/>
</dbReference>
<protein>
    <recommendedName>
        <fullName evidence="6">Single-stranded DNA-binding protein</fullName>
    </recommendedName>
</protein>
<dbReference type="PROSITE" id="PS50935">
    <property type="entry name" value="SSB"/>
    <property type="match status" value="1"/>
</dbReference>
<organism evidence="4 5">
    <name type="scientific">Limosilactobacillus coleohominis</name>
    <dbReference type="NCBI Taxonomy" id="181675"/>
    <lineage>
        <taxon>Bacteria</taxon>
        <taxon>Bacillati</taxon>
        <taxon>Bacillota</taxon>
        <taxon>Bacilli</taxon>
        <taxon>Lactobacillales</taxon>
        <taxon>Lactobacillaceae</taxon>
        <taxon>Limosilactobacillus</taxon>
    </lineage>
</organism>
<comment type="caution">
    <text evidence="4">The sequence shown here is derived from an EMBL/GenBank/DDBJ whole genome shotgun (WGS) entry which is preliminary data.</text>
</comment>
<dbReference type="SUPFAM" id="SSF50249">
    <property type="entry name" value="Nucleic acid-binding proteins"/>
    <property type="match status" value="1"/>
</dbReference>
<proteinExistence type="predicted"/>
<name>A0ABS2H273_9LACO</name>
<evidence type="ECO:0000256" key="1">
    <source>
        <dbReference type="ARBA" id="ARBA00023125"/>
    </source>
</evidence>
<feature type="compositionally biased region" description="Acidic residues" evidence="3">
    <location>
        <begin position="333"/>
        <end position="360"/>
    </location>
</feature>
<evidence type="ECO:0000313" key="5">
    <source>
        <dbReference type="Proteomes" id="UP000785625"/>
    </source>
</evidence>
<gene>
    <name evidence="4" type="ORF">H5975_07740</name>
</gene>
<dbReference type="Gene3D" id="2.40.50.140">
    <property type="entry name" value="Nucleic acid-binding proteins"/>
    <property type="match status" value="1"/>
</dbReference>
<reference evidence="4 5" key="1">
    <citation type="journal article" date="2021" name="Sci. Rep.">
        <title>The distribution of antibiotic resistance genes in chicken gut microbiota commensals.</title>
        <authorList>
            <person name="Juricova H."/>
            <person name="Matiasovicova J."/>
            <person name="Kubasova T."/>
            <person name="Cejkova D."/>
            <person name="Rychlik I."/>
        </authorList>
    </citation>
    <scope>NUCLEOTIDE SEQUENCE [LARGE SCALE GENOMIC DNA]</scope>
    <source>
        <strain evidence="4 5">An574</strain>
    </source>
</reference>
<evidence type="ECO:0008006" key="6">
    <source>
        <dbReference type="Google" id="ProtNLM"/>
    </source>
</evidence>
<evidence type="ECO:0000256" key="3">
    <source>
        <dbReference type="SAM" id="MobiDB-lite"/>
    </source>
</evidence>
<dbReference type="EMBL" id="JACJKU010000115">
    <property type="protein sequence ID" value="MBM6941339.1"/>
    <property type="molecule type" value="Genomic_DNA"/>
</dbReference>
<dbReference type="InterPro" id="IPR012340">
    <property type="entry name" value="NA-bd_OB-fold"/>
</dbReference>
<evidence type="ECO:0000313" key="4">
    <source>
        <dbReference type="EMBL" id="MBM6941339.1"/>
    </source>
</evidence>
<keyword evidence="5" id="KW-1185">Reference proteome</keyword>
<sequence>MNEEKKDIRFIAVDYGDPEIQKLMSNDDNSFVEINKEKFERQNDGLETSFRTMNNYVSLTGSLLAPAKVINHGPHQFIYAQLIVDTGYFNSSNKFQKHQECVPLRFNMSMSRVLLLKSSDTLQIAGRIIRFVGEDDTDPTKAMSYYYIQVQNCGLMFPIATGYTNQIFLTGKLQADPQVIINHSQNDYKFVSANLVIPDGYKDKKGKYVDHKEVIPLRFFSKQDEIMTAKQGDTVQITGFIKSWGNRDPKKDTMHAAAYFYVLVKGFGIMYGSSIRKIVKHKFYPRTPKKNNENNDQLAKMIENISPEKQAYLLSLLQHNNGQPEQQSKDETPLEEPQTEDEDIQNIDPSEMDSFNDDQSESDHLTEDQGSQDNVLSDISNEDIYKAMEEL</sequence>
<accession>A0ABS2H273</accession>
<evidence type="ECO:0000256" key="2">
    <source>
        <dbReference type="PROSITE-ProRule" id="PRU00252"/>
    </source>
</evidence>
<dbReference type="RefSeq" id="WP_152700259.1">
    <property type="nucleotide sequence ID" value="NZ_JACJKU010000115.1"/>
</dbReference>
<keyword evidence="1 2" id="KW-0238">DNA-binding</keyword>
<dbReference type="InterPro" id="IPR000424">
    <property type="entry name" value="Primosome_PriB/ssb"/>
</dbReference>
<feature type="compositionally biased region" description="Polar residues" evidence="3">
    <location>
        <begin position="368"/>
        <end position="379"/>
    </location>
</feature>
<feature type="region of interest" description="Disordered" evidence="3">
    <location>
        <begin position="321"/>
        <end position="391"/>
    </location>
</feature>